<dbReference type="AlphaFoldDB" id="A0AA49FJX4"/>
<name>A0AA49FJX4_9PROT</name>
<evidence type="ECO:0000256" key="1">
    <source>
        <dbReference type="SAM" id="Coils"/>
    </source>
</evidence>
<dbReference type="Pfam" id="PF20567">
    <property type="entry name" value="DUF6776"/>
    <property type="match status" value="1"/>
</dbReference>
<keyword evidence="2" id="KW-0812">Transmembrane</keyword>
<dbReference type="KEGG" id="npv:OHM77_11135"/>
<feature type="coiled-coil region" evidence="1">
    <location>
        <begin position="58"/>
        <end position="127"/>
    </location>
</feature>
<protein>
    <submittedName>
        <fullName evidence="3">Uncharacterized protein</fullName>
    </submittedName>
</protein>
<keyword evidence="2" id="KW-1133">Transmembrane helix</keyword>
<gene>
    <name evidence="3" type="ORF">OHM77_11135</name>
</gene>
<dbReference type="EMBL" id="CP107246">
    <property type="protein sequence ID" value="WIM05242.1"/>
    <property type="molecule type" value="Genomic_DNA"/>
</dbReference>
<keyword evidence="1" id="KW-0175">Coiled coil</keyword>
<accession>A0AA49FJX4</accession>
<organism evidence="3">
    <name type="scientific">Candidatus Nitricoxidivorans perseverans</name>
    <dbReference type="NCBI Taxonomy" id="2975601"/>
    <lineage>
        <taxon>Bacteria</taxon>
        <taxon>Pseudomonadati</taxon>
        <taxon>Pseudomonadota</taxon>
        <taxon>Betaproteobacteria</taxon>
        <taxon>Nitrosomonadales</taxon>
        <taxon>Sterolibacteriaceae</taxon>
        <taxon>Candidatus Nitricoxidivorans</taxon>
    </lineage>
</organism>
<reference evidence="3" key="1">
    <citation type="journal article" date="2023" name="Nat. Microbiol.">
        <title>Enrichment and characterization of a nitric oxide-reducing microbial community in a continuous bioreactor.</title>
        <authorList>
            <person name="Garrido-Amador P."/>
            <person name="Stortenbeker N."/>
            <person name="Wessels H.J.C.T."/>
            <person name="Speth D.R."/>
            <person name="Garcia-Heredia I."/>
            <person name="Kartal B."/>
        </authorList>
    </citation>
    <scope>NUCLEOTIDE SEQUENCE</scope>
    <source>
        <strain evidence="3">MAG1</strain>
    </source>
</reference>
<dbReference type="Proteomes" id="UP001234916">
    <property type="component" value="Chromosome"/>
</dbReference>
<evidence type="ECO:0000256" key="2">
    <source>
        <dbReference type="SAM" id="Phobius"/>
    </source>
</evidence>
<dbReference type="InterPro" id="IPR046703">
    <property type="entry name" value="DUF6776"/>
</dbReference>
<proteinExistence type="predicted"/>
<sequence length="245" mass="27090">MTLRRLRGRFGISAPRVAVRTHLPWHWRALAIAAIVTAALALAGWIYDAGRRFAGFDRSITEQEIGMLRDQVTQMEAEAIWLRSAVNASESKLQIERTALQQLTDQVSALEGENARLKEELAIFENLARGDDKAGEPTISRLHVEPDAVAGQYRYRFLVAQQGAQNGREFKGRLQIVATLRQGSGATIAVIPDPSDPEAVKYAVNFRSFRRLEGVFRTPAGAVVTSVEVRLVQEGNVKAAKRVSL</sequence>
<feature type="transmembrane region" description="Helical" evidence="2">
    <location>
        <begin position="25"/>
        <end position="47"/>
    </location>
</feature>
<keyword evidence="2" id="KW-0472">Membrane</keyword>
<evidence type="ECO:0000313" key="3">
    <source>
        <dbReference type="EMBL" id="WIM05242.1"/>
    </source>
</evidence>